<reference evidence="2 3" key="1">
    <citation type="journal article" date="2023" name="Nucleic Acids Res.">
        <title>The hologenome of Daphnia magna reveals possible DNA methylation and microbiome-mediated evolution of the host genome.</title>
        <authorList>
            <person name="Chaturvedi A."/>
            <person name="Li X."/>
            <person name="Dhandapani V."/>
            <person name="Marshall H."/>
            <person name="Kissane S."/>
            <person name="Cuenca-Cambronero M."/>
            <person name="Asole G."/>
            <person name="Calvet F."/>
            <person name="Ruiz-Romero M."/>
            <person name="Marangio P."/>
            <person name="Guigo R."/>
            <person name="Rago D."/>
            <person name="Mirbahai L."/>
            <person name="Eastwood N."/>
            <person name="Colbourne J.K."/>
            <person name="Zhou J."/>
            <person name="Mallon E."/>
            <person name="Orsini L."/>
        </authorList>
    </citation>
    <scope>NUCLEOTIDE SEQUENCE [LARGE SCALE GENOMIC DNA]</scope>
    <source>
        <strain evidence="2">LRV0_1</strain>
    </source>
</reference>
<proteinExistence type="predicted"/>
<evidence type="ECO:0000313" key="3">
    <source>
        <dbReference type="Proteomes" id="UP001234178"/>
    </source>
</evidence>
<feature type="region of interest" description="Disordered" evidence="1">
    <location>
        <begin position="63"/>
        <end position="101"/>
    </location>
</feature>
<accession>A0ABR0B706</accession>
<gene>
    <name evidence="2" type="ORF">OUZ56_029500</name>
</gene>
<comment type="caution">
    <text evidence="2">The sequence shown here is derived from an EMBL/GenBank/DDBJ whole genome shotgun (WGS) entry which is preliminary data.</text>
</comment>
<organism evidence="2 3">
    <name type="scientific">Daphnia magna</name>
    <dbReference type="NCBI Taxonomy" id="35525"/>
    <lineage>
        <taxon>Eukaryota</taxon>
        <taxon>Metazoa</taxon>
        <taxon>Ecdysozoa</taxon>
        <taxon>Arthropoda</taxon>
        <taxon>Crustacea</taxon>
        <taxon>Branchiopoda</taxon>
        <taxon>Diplostraca</taxon>
        <taxon>Cladocera</taxon>
        <taxon>Anomopoda</taxon>
        <taxon>Daphniidae</taxon>
        <taxon>Daphnia</taxon>
    </lineage>
</organism>
<name>A0ABR0B706_9CRUS</name>
<keyword evidence="3" id="KW-1185">Reference proteome</keyword>
<evidence type="ECO:0000256" key="1">
    <source>
        <dbReference type="SAM" id="MobiDB-lite"/>
    </source>
</evidence>
<sequence>MRIDCLSHTSPDWPAWPRNSNHARHGVMKMPFSLMQASEAAPTCNNQTALKVGALTRDAMDDVLRENSSDMTTKRITKFPMRREKSPGACGNNHMPMEHDI</sequence>
<evidence type="ECO:0000313" key="2">
    <source>
        <dbReference type="EMBL" id="KAK4037467.1"/>
    </source>
</evidence>
<protein>
    <submittedName>
        <fullName evidence="2">Uncharacterized protein</fullName>
    </submittedName>
</protein>
<dbReference type="Proteomes" id="UP001234178">
    <property type="component" value="Unassembled WGS sequence"/>
</dbReference>
<dbReference type="EMBL" id="JAOYFB010000040">
    <property type="protein sequence ID" value="KAK4037467.1"/>
    <property type="molecule type" value="Genomic_DNA"/>
</dbReference>